<comment type="similarity">
    <text evidence="2 7">Belongs to the MlaE permease family.</text>
</comment>
<dbReference type="AlphaFoldDB" id="A0AAP5I547"/>
<dbReference type="Proteomes" id="UP000667802">
    <property type="component" value="Unassembled WGS sequence"/>
</dbReference>
<feature type="transmembrane region" description="Helical" evidence="7">
    <location>
        <begin position="53"/>
        <end position="69"/>
    </location>
</feature>
<comment type="subcellular location">
    <subcellularLocation>
        <location evidence="1">Membrane</location>
        <topology evidence="1">Multi-pass membrane protein</topology>
    </subcellularLocation>
</comment>
<gene>
    <name evidence="8" type="ORF">G7B40_010015</name>
</gene>
<evidence type="ECO:0000256" key="3">
    <source>
        <dbReference type="ARBA" id="ARBA00022448"/>
    </source>
</evidence>
<keyword evidence="3" id="KW-0813">Transport</keyword>
<dbReference type="GO" id="GO:0043190">
    <property type="term" value="C:ATP-binding cassette (ABC) transporter complex"/>
    <property type="evidence" value="ECO:0007669"/>
    <property type="project" value="InterPro"/>
</dbReference>
<reference evidence="9" key="1">
    <citation type="journal article" date="2021" name="Science">
        <title>Hunting the eagle killer: A cyanobacterial neurotoxin causes vacuolar myelinopathy.</title>
        <authorList>
            <person name="Breinlinger S."/>
            <person name="Phillips T.J."/>
            <person name="Haram B.N."/>
            <person name="Mares J."/>
            <person name="Martinez Yerena J.A."/>
            <person name="Hrouzek P."/>
            <person name="Sobotka R."/>
            <person name="Henderson W.M."/>
            <person name="Schmieder P."/>
            <person name="Williams S.M."/>
            <person name="Lauderdale J.D."/>
            <person name="Wilde H.D."/>
            <person name="Gerrin W."/>
            <person name="Kust A."/>
            <person name="Washington J.W."/>
            <person name="Wagner C."/>
            <person name="Geier B."/>
            <person name="Liebeke M."/>
            <person name="Enke H."/>
            <person name="Niedermeyer T.H.J."/>
            <person name="Wilde S.B."/>
        </authorList>
    </citation>
    <scope>NUCLEOTIDE SEQUENCE [LARGE SCALE GENOMIC DNA]</scope>
    <source>
        <strain evidence="9">Thurmond2011</strain>
    </source>
</reference>
<evidence type="ECO:0000313" key="8">
    <source>
        <dbReference type="EMBL" id="MDR9894899.1"/>
    </source>
</evidence>
<evidence type="ECO:0000256" key="4">
    <source>
        <dbReference type="ARBA" id="ARBA00022692"/>
    </source>
</evidence>
<evidence type="ECO:0000313" key="9">
    <source>
        <dbReference type="Proteomes" id="UP000667802"/>
    </source>
</evidence>
<dbReference type="InterPro" id="IPR030802">
    <property type="entry name" value="Permease_MalE"/>
</dbReference>
<dbReference type="PANTHER" id="PTHR30188">
    <property type="entry name" value="ABC TRANSPORTER PERMEASE PROTEIN-RELATED"/>
    <property type="match status" value="1"/>
</dbReference>
<feature type="transmembrane region" description="Helical" evidence="7">
    <location>
        <begin position="13"/>
        <end position="32"/>
    </location>
</feature>
<dbReference type="Pfam" id="PF02405">
    <property type="entry name" value="MlaE"/>
    <property type="match status" value="1"/>
</dbReference>
<keyword evidence="4 7" id="KW-0812">Transmembrane</keyword>
<evidence type="ECO:0000256" key="1">
    <source>
        <dbReference type="ARBA" id="ARBA00004141"/>
    </source>
</evidence>
<evidence type="ECO:0000256" key="5">
    <source>
        <dbReference type="ARBA" id="ARBA00022989"/>
    </source>
</evidence>
<feature type="transmembrane region" description="Helical" evidence="7">
    <location>
        <begin position="195"/>
        <end position="218"/>
    </location>
</feature>
<dbReference type="RefSeq" id="WP_208341350.1">
    <property type="nucleotide sequence ID" value="NZ_CAWQFN010000863.1"/>
</dbReference>
<dbReference type="EMBL" id="JAALHA020000003">
    <property type="protein sequence ID" value="MDR9894899.1"/>
    <property type="molecule type" value="Genomic_DNA"/>
</dbReference>
<proteinExistence type="inferred from homology"/>
<evidence type="ECO:0000256" key="6">
    <source>
        <dbReference type="ARBA" id="ARBA00023136"/>
    </source>
</evidence>
<evidence type="ECO:0000256" key="7">
    <source>
        <dbReference type="RuleBase" id="RU362044"/>
    </source>
</evidence>
<accession>A0AAP5I547</accession>
<dbReference type="PANTHER" id="PTHR30188:SF4">
    <property type="entry name" value="PROTEIN TRIGALACTOSYLDIACYLGLYCEROL 1, CHLOROPLASTIC"/>
    <property type="match status" value="1"/>
</dbReference>
<sequence>MSETTSKSSLGSWSQRLLAGIFLGGQLPIHLLKGKIHWRNTLDQMAAVGPDSLFIALLTAVFVGAVFTIQVAREFINFGAGNIVGGVLAIALTRELAPVLTAVVLAGRVGSAFAAEIGTMRVTEQIDALLMLRTDPIDYLVIPRVLACCLMLPILTLLSLVTGMIGGLLIATNLYNLSDTAFIDSARNFLGTWDIVSAMIKAFCFGIFIAVIGCNWGMTTTGGAKGVGQSTTTAVVTALLIIFISNFFLSWIMFQGTGTTISLPGL</sequence>
<feature type="transmembrane region" description="Helical" evidence="7">
    <location>
        <begin position="145"/>
        <end position="175"/>
    </location>
</feature>
<name>A0AAP5I547_9CYAN</name>
<protein>
    <submittedName>
        <fullName evidence="8">MlaE family lipid ABC transporter permease subunit</fullName>
    </submittedName>
</protein>
<keyword evidence="6 7" id="KW-0472">Membrane</keyword>
<organism evidence="8 9">
    <name type="scientific">Aetokthonos hydrillicola Thurmond2011</name>
    <dbReference type="NCBI Taxonomy" id="2712845"/>
    <lineage>
        <taxon>Bacteria</taxon>
        <taxon>Bacillati</taxon>
        <taxon>Cyanobacteriota</taxon>
        <taxon>Cyanophyceae</taxon>
        <taxon>Nostocales</taxon>
        <taxon>Hapalosiphonaceae</taxon>
        <taxon>Aetokthonos</taxon>
    </lineage>
</organism>
<evidence type="ECO:0000256" key="2">
    <source>
        <dbReference type="ARBA" id="ARBA00007556"/>
    </source>
</evidence>
<comment type="caution">
    <text evidence="8">The sequence shown here is derived from an EMBL/GenBank/DDBJ whole genome shotgun (WGS) entry which is preliminary data.</text>
</comment>
<feature type="transmembrane region" description="Helical" evidence="7">
    <location>
        <begin position="230"/>
        <end position="254"/>
    </location>
</feature>
<keyword evidence="5 7" id="KW-1133">Transmembrane helix</keyword>
<keyword evidence="9" id="KW-1185">Reference proteome</keyword>
<dbReference type="InterPro" id="IPR003453">
    <property type="entry name" value="ABC_MlaE_roteobac"/>
</dbReference>
<dbReference type="GO" id="GO:0005548">
    <property type="term" value="F:phospholipid transporter activity"/>
    <property type="evidence" value="ECO:0007669"/>
    <property type="project" value="TreeGrafter"/>
</dbReference>
<dbReference type="NCBIfam" id="TIGR00056">
    <property type="entry name" value="MlaE family lipid ABC transporter permease subunit"/>
    <property type="match status" value="1"/>
</dbReference>